<accession>A0A4Q8XNC3</accession>
<evidence type="ECO:0000313" key="6">
    <source>
        <dbReference type="EMBL" id="TAX63534.1"/>
    </source>
</evidence>
<name>A0A4Q8XNC3_RHILE</name>
<evidence type="ECO:0000256" key="1">
    <source>
        <dbReference type="ARBA" id="ARBA00022598"/>
    </source>
</evidence>
<dbReference type="GO" id="GO:0016874">
    <property type="term" value="F:ligase activity"/>
    <property type="evidence" value="ECO:0007669"/>
    <property type="project" value="UniProtKB-KW"/>
</dbReference>
<keyword evidence="2 4" id="KW-0547">Nucleotide-binding</keyword>
<dbReference type="EMBL" id="SIPC01000015">
    <property type="protein sequence ID" value="TAX63534.1"/>
    <property type="molecule type" value="Genomic_DNA"/>
</dbReference>
<sequence>MTDFDVMAKADLVLFIGNARPPEYQYFKDNGILTGLLHDSHCPIAYPPEGEFAEVITVDSNAGAARSAFDHLQEKYTIVAQVAAVETAVYDNALLAIHTGLPAPSVDAAEIALNKPMMRKLFISQLGDDSTSASTIVSNENDIGTFAEKHGYPIILKPTNLFGSMFVTKGYSLAELLENFWWMSGEIRAHLDANGRSEEPVEIQAEAYLDGSSHSVDCVVDGSGTPYPSEIVDVLTERDFGDDRVQHFARYAPSTLNLEQQVSCKEFATAAVRALGLRYCVAHVEFILTSKGPRLLEIAGRPGGNRVHLMRQVFGIDIMGAYFAALTDQPINIKPLQVKPRAIISIYPAKSGLFAGIRNEPPRLCRRLQLLRKWSHDKQDNKQIFT</sequence>
<keyword evidence="1" id="KW-0436">Ligase</keyword>
<feature type="domain" description="ATP-grasp" evidence="5">
    <location>
        <begin position="120"/>
        <end position="327"/>
    </location>
</feature>
<dbReference type="PANTHER" id="PTHR43585:SF2">
    <property type="entry name" value="ATP-GRASP ENZYME FSQD"/>
    <property type="match status" value="1"/>
</dbReference>
<evidence type="ECO:0000256" key="4">
    <source>
        <dbReference type="PROSITE-ProRule" id="PRU00409"/>
    </source>
</evidence>
<evidence type="ECO:0000313" key="7">
    <source>
        <dbReference type="Proteomes" id="UP000293652"/>
    </source>
</evidence>
<dbReference type="SUPFAM" id="SSF56059">
    <property type="entry name" value="Glutathione synthetase ATP-binding domain-like"/>
    <property type="match status" value="1"/>
</dbReference>
<organism evidence="6 7">
    <name type="scientific">Rhizobium leguminosarum</name>
    <dbReference type="NCBI Taxonomy" id="384"/>
    <lineage>
        <taxon>Bacteria</taxon>
        <taxon>Pseudomonadati</taxon>
        <taxon>Pseudomonadota</taxon>
        <taxon>Alphaproteobacteria</taxon>
        <taxon>Hyphomicrobiales</taxon>
        <taxon>Rhizobiaceae</taxon>
        <taxon>Rhizobium/Agrobacterium group</taxon>
        <taxon>Rhizobium</taxon>
    </lineage>
</organism>
<dbReference type="GO" id="GO:0046872">
    <property type="term" value="F:metal ion binding"/>
    <property type="evidence" value="ECO:0007669"/>
    <property type="project" value="InterPro"/>
</dbReference>
<dbReference type="PANTHER" id="PTHR43585">
    <property type="entry name" value="FUMIPYRROLE BIOSYNTHESIS PROTEIN C"/>
    <property type="match status" value="1"/>
</dbReference>
<reference evidence="6 7" key="1">
    <citation type="submission" date="2019-02" db="EMBL/GenBank/DDBJ databases">
        <title>The genomic architecture of introgression among sibling species of bacteria.</title>
        <authorList>
            <person name="Cavassim M.I.A."/>
            <person name="Moeskjaer S."/>
            <person name="Moslemi C."/>
            <person name="Fields B."/>
            <person name="Bachmann A."/>
            <person name="Vilhjalmsson B."/>
            <person name="Schierup M.H."/>
            <person name="Young J.P.W."/>
            <person name="Andersen S.U."/>
        </authorList>
    </citation>
    <scope>NUCLEOTIDE SEQUENCE [LARGE SCALE GENOMIC DNA]</scope>
    <source>
        <strain evidence="6 7">SM145A</strain>
    </source>
</reference>
<dbReference type="InterPro" id="IPR011761">
    <property type="entry name" value="ATP-grasp"/>
</dbReference>
<dbReference type="RefSeq" id="WP_130751440.1">
    <property type="nucleotide sequence ID" value="NZ_SIPC01000015.1"/>
</dbReference>
<evidence type="ECO:0000256" key="3">
    <source>
        <dbReference type="ARBA" id="ARBA00022840"/>
    </source>
</evidence>
<proteinExistence type="predicted"/>
<dbReference type="InterPro" id="IPR052032">
    <property type="entry name" value="ATP-dep_AA_Ligase"/>
</dbReference>
<keyword evidence="3 4" id="KW-0067">ATP-binding</keyword>
<dbReference type="Gene3D" id="3.30.470.20">
    <property type="entry name" value="ATP-grasp fold, B domain"/>
    <property type="match status" value="1"/>
</dbReference>
<gene>
    <name evidence="6" type="ORF">ELI03_36190</name>
</gene>
<evidence type="ECO:0000259" key="5">
    <source>
        <dbReference type="PROSITE" id="PS50975"/>
    </source>
</evidence>
<comment type="caution">
    <text evidence="6">The sequence shown here is derived from an EMBL/GenBank/DDBJ whole genome shotgun (WGS) entry which is preliminary data.</text>
</comment>
<dbReference type="Proteomes" id="UP000293652">
    <property type="component" value="Unassembled WGS sequence"/>
</dbReference>
<dbReference type="GO" id="GO:0005524">
    <property type="term" value="F:ATP binding"/>
    <property type="evidence" value="ECO:0007669"/>
    <property type="project" value="UniProtKB-UniRule"/>
</dbReference>
<dbReference type="PROSITE" id="PS50975">
    <property type="entry name" value="ATP_GRASP"/>
    <property type="match status" value="1"/>
</dbReference>
<dbReference type="Pfam" id="PF13535">
    <property type="entry name" value="ATP-grasp_4"/>
    <property type="match status" value="1"/>
</dbReference>
<evidence type="ECO:0000256" key="2">
    <source>
        <dbReference type="ARBA" id="ARBA00022741"/>
    </source>
</evidence>
<dbReference type="AlphaFoldDB" id="A0A4Q8XNC3"/>
<protein>
    <submittedName>
        <fullName evidence="6">ATP-grasp domain-containing protein</fullName>
    </submittedName>
</protein>